<organism evidence="1 2">
    <name type="scientific">Roseateles aquatilis</name>
    <dbReference type="NCBI Taxonomy" id="431061"/>
    <lineage>
        <taxon>Bacteria</taxon>
        <taxon>Pseudomonadati</taxon>
        <taxon>Pseudomonadota</taxon>
        <taxon>Betaproteobacteria</taxon>
        <taxon>Burkholderiales</taxon>
        <taxon>Sphaerotilaceae</taxon>
        <taxon>Roseateles</taxon>
    </lineage>
</organism>
<evidence type="ECO:0000313" key="2">
    <source>
        <dbReference type="Proteomes" id="UP000197468"/>
    </source>
</evidence>
<proteinExistence type="predicted"/>
<evidence type="ECO:0000313" key="1">
    <source>
        <dbReference type="EMBL" id="OWQ90785.1"/>
    </source>
</evidence>
<keyword evidence="2" id="KW-1185">Reference proteome</keyword>
<dbReference type="EMBL" id="NIOF01000004">
    <property type="protein sequence ID" value="OWQ90785.1"/>
    <property type="molecule type" value="Genomic_DNA"/>
</dbReference>
<dbReference type="Pfam" id="PF15943">
    <property type="entry name" value="YdaS_toxin"/>
    <property type="match status" value="1"/>
</dbReference>
<dbReference type="GO" id="GO:0003677">
    <property type="term" value="F:DNA binding"/>
    <property type="evidence" value="ECO:0007669"/>
    <property type="project" value="InterPro"/>
</dbReference>
<dbReference type="InterPro" id="IPR031856">
    <property type="entry name" value="YdaS_toxin-like"/>
</dbReference>
<gene>
    <name evidence="1" type="ORF">CDN99_11465</name>
</gene>
<name>A0A246JDQ6_9BURK</name>
<dbReference type="Gene3D" id="1.10.260.40">
    <property type="entry name" value="lambda repressor-like DNA-binding domains"/>
    <property type="match status" value="1"/>
</dbReference>
<dbReference type="InterPro" id="IPR010982">
    <property type="entry name" value="Lambda_DNA-bd_dom_sf"/>
</dbReference>
<comment type="caution">
    <text evidence="1">The sequence shown here is derived from an EMBL/GenBank/DDBJ whole genome shotgun (WGS) entry which is preliminary data.</text>
</comment>
<dbReference type="AlphaFoldDB" id="A0A246JDQ6"/>
<dbReference type="OrthoDB" id="9156202at2"/>
<protein>
    <recommendedName>
        <fullName evidence="3">HTH cro/C1-type domain-containing protein</fullName>
    </recommendedName>
</protein>
<evidence type="ECO:0008006" key="3">
    <source>
        <dbReference type="Google" id="ProtNLM"/>
    </source>
</evidence>
<accession>A0A246JDQ6</accession>
<dbReference type="Proteomes" id="UP000197468">
    <property type="component" value="Unassembled WGS sequence"/>
</dbReference>
<dbReference type="SUPFAM" id="SSF47413">
    <property type="entry name" value="lambda repressor-like DNA-binding domains"/>
    <property type="match status" value="1"/>
</dbReference>
<dbReference type="RefSeq" id="WP_088384991.1">
    <property type="nucleotide sequence ID" value="NZ_NIOF01000004.1"/>
</dbReference>
<reference evidence="1 2" key="1">
    <citation type="journal article" date="2008" name="Int. J. Syst. Evol. Microbiol.">
        <title>Description of Roseateles aquatilis sp. nov. and Roseateles terrae sp. nov., in the class Betaproteobacteria, and emended description of the genus Roseateles.</title>
        <authorList>
            <person name="Gomila M."/>
            <person name="Bowien B."/>
            <person name="Falsen E."/>
            <person name="Moore E.R."/>
            <person name="Lalucat J."/>
        </authorList>
    </citation>
    <scope>NUCLEOTIDE SEQUENCE [LARGE SCALE GENOMIC DNA]</scope>
    <source>
        <strain evidence="1 2">CCUG 48205</strain>
    </source>
</reference>
<sequence>MHSWQEAIDKAVAACGGQAALARHLGMPRQHVSSARVGQRPIPKDRLPEMATLIDEDPARLWELQEIANLPRRNPFSRTDEPRLGA</sequence>